<keyword evidence="2" id="KW-0479">Metal-binding</keyword>
<proteinExistence type="inferred from homology"/>
<evidence type="ECO:0000313" key="7">
    <source>
        <dbReference type="EMBL" id="QIS08318.1"/>
    </source>
</evidence>
<dbReference type="CDD" id="cd02612">
    <property type="entry name" value="HAD_PGPPase"/>
    <property type="match status" value="1"/>
</dbReference>
<dbReference type="Pfam" id="PF12710">
    <property type="entry name" value="HAD"/>
    <property type="match status" value="1"/>
</dbReference>
<evidence type="ECO:0000256" key="3">
    <source>
        <dbReference type="ARBA" id="ARBA00022801"/>
    </source>
</evidence>
<dbReference type="Gene3D" id="1.20.1440.100">
    <property type="entry name" value="SG protein - dephosphorylation function"/>
    <property type="match status" value="1"/>
</dbReference>
<dbReference type="Proteomes" id="UP000503540">
    <property type="component" value="Chromosome"/>
</dbReference>
<dbReference type="InterPro" id="IPR050582">
    <property type="entry name" value="HAD-like_SerB"/>
</dbReference>
<feature type="compositionally biased region" description="Polar residues" evidence="5">
    <location>
        <begin position="72"/>
        <end position="89"/>
    </location>
</feature>
<evidence type="ECO:0000256" key="6">
    <source>
        <dbReference type="SAM" id="Phobius"/>
    </source>
</evidence>
<evidence type="ECO:0000256" key="5">
    <source>
        <dbReference type="SAM" id="MobiDB-lite"/>
    </source>
</evidence>
<evidence type="ECO:0000256" key="1">
    <source>
        <dbReference type="ARBA" id="ARBA00009184"/>
    </source>
</evidence>
<accession>A0A6G9Y505</accession>
<dbReference type="Gene3D" id="3.40.50.1000">
    <property type="entry name" value="HAD superfamily/HAD-like"/>
    <property type="match status" value="1"/>
</dbReference>
<feature type="compositionally biased region" description="Basic and acidic residues" evidence="5">
    <location>
        <begin position="20"/>
        <end position="32"/>
    </location>
</feature>
<name>A0A6G9Y505_9NOCA</name>
<evidence type="ECO:0000256" key="4">
    <source>
        <dbReference type="ARBA" id="ARBA00022842"/>
    </source>
</evidence>
<dbReference type="InterPro" id="IPR006385">
    <property type="entry name" value="HAD_hydro_SerB1"/>
</dbReference>
<keyword evidence="6" id="KW-0472">Membrane</keyword>
<feature type="region of interest" description="Disordered" evidence="5">
    <location>
        <begin position="1"/>
        <end position="109"/>
    </location>
</feature>
<dbReference type="InterPro" id="IPR036412">
    <property type="entry name" value="HAD-like_sf"/>
</dbReference>
<dbReference type="PANTHER" id="PTHR43344:SF13">
    <property type="entry name" value="PHOSPHATASE RV3661-RELATED"/>
    <property type="match status" value="1"/>
</dbReference>
<keyword evidence="4" id="KW-0460">Magnesium</keyword>
<dbReference type="NCBIfam" id="TIGR01488">
    <property type="entry name" value="HAD-SF-IB"/>
    <property type="match status" value="1"/>
</dbReference>
<keyword evidence="3 7" id="KW-0378">Hydrolase</keyword>
<dbReference type="FunFam" id="3.40.50.1000:FF:000025">
    <property type="entry name" value="HAD hydrolase, family IB"/>
    <property type="match status" value="1"/>
</dbReference>
<evidence type="ECO:0000313" key="8">
    <source>
        <dbReference type="Proteomes" id="UP000503540"/>
    </source>
</evidence>
<dbReference type="KEGG" id="nah:F5544_01985"/>
<sequence>MPSTGPNSRPKQSANVRSRTKPDHPVGTDPHARHPPNQHHRTAADLAPPSRIQREVSGESALTDAARPQPAPSRTPTRNTRRISTTAPRLTSPVEPSSRETHSPNQRHRTAFGLALRTKLLREVFAESALSTKPDVASPCRTRCGALAYPGRVTAEGDLTGLAGNRIQGSGRVAAFFDLDKTVIAKSSTFVFSKPFYAQGLINRRAVLESSYAHFLFLLSGADHDQMERMRAHLTDMCAGWDVEQVKSIVAETLHELVDPLIYAEAADLIADHKIRGHDVVIVSASGEEIVAPIADVLGASHTAATRMVVEDGRYTGGVEFYCYGSGKVTAIEKLAAAEGYDLSRCYAYSDSITDLPMLEVVGHPTAVNPDRNLRREATARGWPILTFSNPVSLWARFQSPSSTTLAATAVVGLSAVLAGAISYRLLRRRR</sequence>
<dbReference type="InterPro" id="IPR023214">
    <property type="entry name" value="HAD_sf"/>
</dbReference>
<dbReference type="NCBIfam" id="TIGR01490">
    <property type="entry name" value="HAD-SF-IB-hyp1"/>
    <property type="match status" value="1"/>
</dbReference>
<dbReference type="PANTHER" id="PTHR43344">
    <property type="entry name" value="PHOSPHOSERINE PHOSPHATASE"/>
    <property type="match status" value="1"/>
</dbReference>
<dbReference type="GO" id="GO:0046872">
    <property type="term" value="F:metal ion binding"/>
    <property type="evidence" value="ECO:0007669"/>
    <property type="project" value="UniProtKB-KW"/>
</dbReference>
<dbReference type="GO" id="GO:0016787">
    <property type="term" value="F:hydrolase activity"/>
    <property type="evidence" value="ECO:0007669"/>
    <property type="project" value="UniProtKB-KW"/>
</dbReference>
<gene>
    <name evidence="7" type="ORF">F5544_01985</name>
</gene>
<organism evidence="7 8">
    <name type="scientific">Nocardia arthritidis</name>
    <dbReference type="NCBI Taxonomy" id="228602"/>
    <lineage>
        <taxon>Bacteria</taxon>
        <taxon>Bacillati</taxon>
        <taxon>Actinomycetota</taxon>
        <taxon>Actinomycetes</taxon>
        <taxon>Mycobacteriales</taxon>
        <taxon>Nocardiaceae</taxon>
        <taxon>Nocardia</taxon>
    </lineage>
</organism>
<feature type="transmembrane region" description="Helical" evidence="6">
    <location>
        <begin position="406"/>
        <end position="427"/>
    </location>
</feature>
<evidence type="ECO:0000256" key="2">
    <source>
        <dbReference type="ARBA" id="ARBA00022723"/>
    </source>
</evidence>
<reference evidence="7 8" key="1">
    <citation type="journal article" date="2019" name="ACS Chem. Biol.">
        <title>Identification and Mobilization of a Cryptic Antibiotic Biosynthesis Gene Locus from a Human-Pathogenic Nocardia Isolate.</title>
        <authorList>
            <person name="Herisse M."/>
            <person name="Ishida K."/>
            <person name="Porter J.L."/>
            <person name="Howden B."/>
            <person name="Hertweck C."/>
            <person name="Stinear T.P."/>
            <person name="Pidot S.J."/>
        </authorList>
    </citation>
    <scope>NUCLEOTIDE SEQUENCE [LARGE SCALE GENOMIC DNA]</scope>
    <source>
        <strain evidence="7 8">AUSMDU00012717</strain>
    </source>
</reference>
<comment type="similarity">
    <text evidence="1">Belongs to the HAD-like hydrolase superfamily. SerB family.</text>
</comment>
<feature type="compositionally biased region" description="Polar residues" evidence="5">
    <location>
        <begin position="1"/>
        <end position="17"/>
    </location>
</feature>
<keyword evidence="6" id="KW-0812">Transmembrane</keyword>
<keyword evidence="8" id="KW-1185">Reference proteome</keyword>
<dbReference type="SUPFAM" id="SSF56784">
    <property type="entry name" value="HAD-like"/>
    <property type="match status" value="1"/>
</dbReference>
<dbReference type="EMBL" id="CP046172">
    <property type="protein sequence ID" value="QIS08318.1"/>
    <property type="molecule type" value="Genomic_DNA"/>
</dbReference>
<keyword evidence="6" id="KW-1133">Transmembrane helix</keyword>
<dbReference type="AlphaFoldDB" id="A0A6G9Y505"/>
<protein>
    <submittedName>
        <fullName evidence="7">HAD-IB family hydrolase</fullName>
    </submittedName>
</protein>